<dbReference type="InterPro" id="IPR010351">
    <property type="entry name" value="DUF943"/>
</dbReference>
<protein>
    <submittedName>
        <fullName evidence="2">DUF943 family protein</fullName>
    </submittedName>
</protein>
<organism evidence="2 3">
    <name type="scientific">Metapseudomonas boanensis</name>
    <dbReference type="NCBI Taxonomy" id="2822138"/>
    <lineage>
        <taxon>Bacteria</taxon>
        <taxon>Pseudomonadati</taxon>
        <taxon>Pseudomonadota</taxon>
        <taxon>Gammaproteobacteria</taxon>
        <taxon>Pseudomonadales</taxon>
        <taxon>Pseudomonadaceae</taxon>
        <taxon>Metapseudomonas</taxon>
    </lineage>
</organism>
<dbReference type="RefSeq" id="WP_215377500.1">
    <property type="nucleotide sequence ID" value="NZ_JAGTIS010000009.1"/>
</dbReference>
<dbReference type="Proteomes" id="UP001519667">
    <property type="component" value="Unassembled WGS sequence"/>
</dbReference>
<feature type="region of interest" description="Disordered" evidence="1">
    <location>
        <begin position="173"/>
        <end position="198"/>
    </location>
</feature>
<evidence type="ECO:0000256" key="1">
    <source>
        <dbReference type="SAM" id="MobiDB-lite"/>
    </source>
</evidence>
<proteinExistence type="predicted"/>
<evidence type="ECO:0000313" key="2">
    <source>
        <dbReference type="EMBL" id="MBT8767886.1"/>
    </source>
</evidence>
<evidence type="ECO:0000313" key="3">
    <source>
        <dbReference type="Proteomes" id="UP001519667"/>
    </source>
</evidence>
<reference evidence="2 3" key="1">
    <citation type="submission" date="2021-04" db="EMBL/GenBank/DDBJ databases">
        <title>Pseudomonas boanensis sp. nov., a bacterium isolated from river water used for household purposes in Boane District, Mozambique.</title>
        <authorList>
            <person name="Nicklasson M."/>
            <person name="Martin-Rodriguez A.J."/>
            <person name="Thorell K."/>
            <person name="Neves L."/>
            <person name="Mussagy A."/>
            <person name="Rydberg H.A."/>
            <person name="Hernroth B."/>
            <person name="Svensson-Stadler L."/>
            <person name="Sjoling A."/>
        </authorList>
    </citation>
    <scope>NUCLEOTIDE SEQUENCE [LARGE SCALE GENOMIC DNA]</scope>
    <source>
        <strain evidence="2 3">DB1</strain>
    </source>
</reference>
<dbReference type="EMBL" id="JAGTIS010000009">
    <property type="protein sequence ID" value="MBT8767886.1"/>
    <property type="molecule type" value="Genomic_DNA"/>
</dbReference>
<name>A0ABS5XL73_9GAMM</name>
<comment type="caution">
    <text evidence="2">The sequence shown here is derived from an EMBL/GenBank/DDBJ whole genome shotgun (WGS) entry which is preliminary data.</text>
</comment>
<keyword evidence="3" id="KW-1185">Reference proteome</keyword>
<dbReference type="Pfam" id="PF06092">
    <property type="entry name" value="DUF943"/>
    <property type="match status" value="1"/>
</dbReference>
<sequence>MIKKLAFGGALGFPLAAAVLYGAWRLSQPVQIDAVHRDGSYSNVLVRHFPLTDRGRIDWWEQNKAWLKNGYGIPEPEADGSFVVLFWAWDGVYRVDRGIDQDSDLRCFDDLPPGQANCIVKSDIPLEVSRSRDGGLIFYIGRDRRSIYSQTEEGGELKRRWDMERARERAMEWSREQSRERWKARMEGREQEWEEESRRKWLEEVRSQQEQQLAR</sequence>
<gene>
    <name evidence="2" type="ORF">J7302_17370</name>
</gene>
<accession>A0ABS5XL73</accession>